<dbReference type="PANTHER" id="PTHR28255">
    <property type="match status" value="1"/>
</dbReference>
<dbReference type="AlphaFoldDB" id="A0A841RG30"/>
<name>A0A841RG30_9SPIO</name>
<comment type="similarity">
    <text evidence="1">Belongs to the UPF0303 family.</text>
</comment>
<organism evidence="2 3">
    <name type="scientific">Spirochaeta isovalerica</name>
    <dbReference type="NCBI Taxonomy" id="150"/>
    <lineage>
        <taxon>Bacteria</taxon>
        <taxon>Pseudomonadati</taxon>
        <taxon>Spirochaetota</taxon>
        <taxon>Spirochaetia</taxon>
        <taxon>Spirochaetales</taxon>
        <taxon>Spirochaetaceae</taxon>
        <taxon>Spirochaeta</taxon>
    </lineage>
</organism>
<dbReference type="HAMAP" id="MF_00761">
    <property type="entry name" value="UPF0303"/>
    <property type="match status" value="1"/>
</dbReference>
<dbReference type="Proteomes" id="UP000587760">
    <property type="component" value="Unassembled WGS sequence"/>
</dbReference>
<dbReference type="InterPro" id="IPR038084">
    <property type="entry name" value="PduO/GlcC-like_sf"/>
</dbReference>
<dbReference type="InterPro" id="IPR010371">
    <property type="entry name" value="YBR137W-like"/>
</dbReference>
<evidence type="ECO:0000313" key="3">
    <source>
        <dbReference type="Proteomes" id="UP000587760"/>
    </source>
</evidence>
<protein>
    <recommendedName>
        <fullName evidence="1">UPF0303 protein HNR50_003178</fullName>
    </recommendedName>
</protein>
<comment type="caution">
    <text evidence="2">The sequence shown here is derived from an EMBL/GenBank/DDBJ whole genome shotgun (WGS) entry which is preliminary data.</text>
</comment>
<dbReference type="Gene3D" id="3.30.450.150">
    <property type="entry name" value="Haem-degrading domain"/>
    <property type="match status" value="1"/>
</dbReference>
<evidence type="ECO:0000313" key="2">
    <source>
        <dbReference type="EMBL" id="MBB6481498.1"/>
    </source>
</evidence>
<dbReference type="InterPro" id="IPR005624">
    <property type="entry name" value="PduO/GlcC-like"/>
</dbReference>
<dbReference type="Pfam" id="PF03928">
    <property type="entry name" value="HbpS-like"/>
    <property type="match status" value="1"/>
</dbReference>
<dbReference type="RefSeq" id="WP_184747743.1">
    <property type="nucleotide sequence ID" value="NZ_JACHGJ010000006.1"/>
</dbReference>
<reference evidence="2 3" key="1">
    <citation type="submission" date="2020-08" db="EMBL/GenBank/DDBJ databases">
        <title>Genomic Encyclopedia of Type Strains, Phase IV (KMG-IV): sequencing the most valuable type-strain genomes for metagenomic binning, comparative biology and taxonomic classification.</title>
        <authorList>
            <person name="Goeker M."/>
        </authorList>
    </citation>
    <scope>NUCLEOTIDE SEQUENCE [LARGE SCALE GENOMIC DNA]</scope>
    <source>
        <strain evidence="2 3">DSM 2461</strain>
    </source>
</reference>
<gene>
    <name evidence="2" type="ORF">HNR50_003178</name>
</gene>
<dbReference type="NCBIfam" id="NF002696">
    <property type="entry name" value="PRK02487.1-5"/>
    <property type="match status" value="1"/>
</dbReference>
<keyword evidence="3" id="KW-1185">Reference proteome</keyword>
<dbReference type="PANTHER" id="PTHR28255:SF1">
    <property type="entry name" value="UPF0303 PROTEIN YBR137W"/>
    <property type="match status" value="1"/>
</dbReference>
<sequence length="154" mass="17422">MYTLKDILEQENTLQFESFSSETAWELGTMLVEKGRKDNLAITIDITRNGHQLFHYSFEGTSADNDNWVRRKTNLVNRFGHSSLYIGTQLKERGQTIEETYMIPEAQFAPHGGCFPIFLKGTGSVGTITVSGLAQEEDHRVVVETIASYLKTKK</sequence>
<evidence type="ECO:0000256" key="1">
    <source>
        <dbReference type="HAMAP-Rule" id="MF_00761"/>
    </source>
</evidence>
<proteinExistence type="inferred from homology"/>
<dbReference type="EMBL" id="JACHGJ010000006">
    <property type="protein sequence ID" value="MBB6481498.1"/>
    <property type="molecule type" value="Genomic_DNA"/>
</dbReference>
<accession>A0A841RG30</accession>
<dbReference type="SUPFAM" id="SSF143744">
    <property type="entry name" value="GlcG-like"/>
    <property type="match status" value="1"/>
</dbReference>
<dbReference type="PIRSF" id="PIRSF008757">
    <property type="entry name" value="UCP008757"/>
    <property type="match status" value="1"/>
</dbReference>